<evidence type="ECO:0000256" key="2">
    <source>
        <dbReference type="ARBA" id="ARBA00005695"/>
    </source>
</evidence>
<dbReference type="PIRSF" id="PIRSF002741">
    <property type="entry name" value="MppA"/>
    <property type="match status" value="1"/>
</dbReference>
<dbReference type="InterPro" id="IPR000914">
    <property type="entry name" value="SBP_5_dom"/>
</dbReference>
<reference evidence="6 7" key="1">
    <citation type="journal article" date="2008" name="BMC Microbiol.">
        <title>Complete genome sequence of Treponema pallidum ssp. pallidum strain SS14 determined with oligonucleotide arrays.</title>
        <authorList>
            <person name="Matejkova P."/>
            <person name="Strouhal M."/>
            <person name="Smajs D."/>
            <person name="Norris S.J."/>
            <person name="Palzkill T."/>
            <person name="Petrosino J.F."/>
            <person name="Sodergren E."/>
            <person name="Norton J.E."/>
            <person name="Singh J."/>
            <person name="Richmond T.A."/>
            <person name="Molla M.N."/>
            <person name="Albert T.J."/>
            <person name="Weinstock G.M."/>
        </authorList>
    </citation>
    <scope>NUCLEOTIDE SEQUENCE [LARGE SCALE GENOMIC DNA]</scope>
    <source>
        <strain evidence="6 7">SS14</strain>
    </source>
</reference>
<dbReference type="Proteomes" id="UP000001202">
    <property type="component" value="Chromosome"/>
</dbReference>
<evidence type="ECO:0000256" key="3">
    <source>
        <dbReference type="ARBA" id="ARBA00022448"/>
    </source>
</evidence>
<dbReference type="PATRIC" id="fig|243276.5.peg.625"/>
<protein>
    <submittedName>
        <fullName evidence="6">Oligopeptide ABC transporter, periplasmic binding protein</fullName>
    </submittedName>
</protein>
<sequence>MRRMRLSRRGILTVVGTLLLLPLFPSEKKKTHAPLPRSERKEFVVSFSPYRPVLHPHVASRVDEAQLLTALYEGLVTYDPYDLHPIPALAQHWSVSTDGLTWTFYLRDQIFFQNGDPITAETFQQSWLNLLNPEWNVPYASFLDAVEGARAYRSGTTADSHTVGILVEGSDKKTLVVKLAYPAGHFIQMLCHHAFAAVHPTQLASVGTLHARTASASAHKPFHPIASGPFELQQMQADRVVLRVNTRYWDRDALALHAIVALIAQDPAARDAGFNDGSIHWISGALEHSSLQDAATLQIVPLLATEYLCFKTAHEPTCNATLRKALLLATPVEELTARYLFPARTLVTPFTGYPVPPVVHEYNPARARALLAEAKIGGKTARTPLKILVSDTEACRALALELQKAWTALALAVEIWAVRPETYREYVQDEKYHVRIVSWVADFADPMAFLELFRKGSKTHSTGWTHEEFEALLTRAGAEPHVLRRWELLAQAERILLQEAVVLPLSRLHALHAVQRRTVRGWYANVLDVHPFKFISLQEEIKVNLDS</sequence>
<dbReference type="InterPro" id="IPR039424">
    <property type="entry name" value="SBP_5"/>
</dbReference>
<dbReference type="PANTHER" id="PTHR30290">
    <property type="entry name" value="PERIPLASMIC BINDING COMPONENT OF ABC TRANSPORTER"/>
    <property type="match status" value="1"/>
</dbReference>
<dbReference type="GO" id="GO:1904680">
    <property type="term" value="F:peptide transmembrane transporter activity"/>
    <property type="evidence" value="ECO:0007669"/>
    <property type="project" value="TreeGrafter"/>
</dbReference>
<dbReference type="GO" id="GO:0030288">
    <property type="term" value="C:outer membrane-bounded periplasmic space"/>
    <property type="evidence" value="ECO:0007669"/>
    <property type="project" value="UniProtKB-ARBA"/>
</dbReference>
<gene>
    <name evidence="6" type="primary">oppA</name>
    <name evidence="6" type="ordered locus">TPASS_0585</name>
</gene>
<dbReference type="GO" id="GO:0015833">
    <property type="term" value="P:peptide transport"/>
    <property type="evidence" value="ECO:0007669"/>
    <property type="project" value="TreeGrafter"/>
</dbReference>
<dbReference type="PANTHER" id="PTHR30290:SF10">
    <property type="entry name" value="PERIPLASMIC OLIGOPEPTIDE-BINDING PROTEIN-RELATED"/>
    <property type="match status" value="1"/>
</dbReference>
<comment type="similarity">
    <text evidence="2">Belongs to the bacterial solute-binding protein 5 family.</text>
</comment>
<dbReference type="SUPFAM" id="SSF53850">
    <property type="entry name" value="Periplasmic binding protein-like II"/>
    <property type="match status" value="1"/>
</dbReference>
<dbReference type="Gene3D" id="3.90.76.10">
    <property type="entry name" value="Dipeptide-binding Protein, Domain 1"/>
    <property type="match status" value="1"/>
</dbReference>
<evidence type="ECO:0000313" key="7">
    <source>
        <dbReference type="Proteomes" id="UP000001202"/>
    </source>
</evidence>
<dbReference type="InterPro" id="IPR030678">
    <property type="entry name" value="Peptide/Ni-bd"/>
</dbReference>
<evidence type="ECO:0000256" key="1">
    <source>
        <dbReference type="ARBA" id="ARBA00004196"/>
    </source>
</evidence>
<evidence type="ECO:0000313" key="6">
    <source>
        <dbReference type="EMBL" id="ACD71005.1"/>
    </source>
</evidence>
<keyword evidence="4" id="KW-0732">Signal</keyword>
<dbReference type="GeneID" id="93876351"/>
<accession>A0A0H3BKW5</accession>
<keyword evidence="3" id="KW-0813">Transport</keyword>
<dbReference type="Gene3D" id="3.10.105.10">
    <property type="entry name" value="Dipeptide-binding Protein, Domain 3"/>
    <property type="match status" value="1"/>
</dbReference>
<dbReference type="Gene3D" id="3.40.190.10">
    <property type="entry name" value="Periplasmic binding protein-like II"/>
    <property type="match status" value="1"/>
</dbReference>
<dbReference type="KEGG" id="tpp:TPASS_0585"/>
<dbReference type="Pfam" id="PF00496">
    <property type="entry name" value="SBP_bac_5"/>
    <property type="match status" value="1"/>
</dbReference>
<comment type="subcellular location">
    <subcellularLocation>
        <location evidence="1">Cell envelope</location>
    </subcellularLocation>
</comment>
<dbReference type="GO" id="GO:0043190">
    <property type="term" value="C:ATP-binding cassette (ABC) transporter complex"/>
    <property type="evidence" value="ECO:0007669"/>
    <property type="project" value="InterPro"/>
</dbReference>
<dbReference type="AlphaFoldDB" id="A0A0H3BKW5"/>
<evidence type="ECO:0000259" key="5">
    <source>
        <dbReference type="Pfam" id="PF00496"/>
    </source>
</evidence>
<dbReference type="RefSeq" id="WP_010882031.1">
    <property type="nucleotide sequence ID" value="NC_010741.1"/>
</dbReference>
<dbReference type="EMBL" id="CP000805">
    <property type="protein sequence ID" value="ACD71005.1"/>
    <property type="molecule type" value="Genomic_DNA"/>
</dbReference>
<proteinExistence type="inferred from homology"/>
<dbReference type="CDD" id="cd08504">
    <property type="entry name" value="PBP2_OppA"/>
    <property type="match status" value="1"/>
</dbReference>
<evidence type="ECO:0000256" key="4">
    <source>
        <dbReference type="ARBA" id="ARBA00022729"/>
    </source>
</evidence>
<name>A0A0H3BKW5_TREPS</name>
<organism evidence="6 7">
    <name type="scientific">Treponema pallidum subsp. pallidum (strain SS14)</name>
    <dbReference type="NCBI Taxonomy" id="455434"/>
    <lineage>
        <taxon>Bacteria</taxon>
        <taxon>Pseudomonadati</taxon>
        <taxon>Spirochaetota</taxon>
        <taxon>Spirochaetia</taxon>
        <taxon>Spirochaetales</taxon>
        <taxon>Treponemataceae</taxon>
        <taxon>Treponema</taxon>
    </lineage>
</organism>
<feature type="domain" description="Solute-binding protein family 5" evidence="5">
    <location>
        <begin position="85"/>
        <end position="458"/>
    </location>
</feature>